<proteinExistence type="inferred from homology"/>
<evidence type="ECO:0000259" key="5">
    <source>
        <dbReference type="Pfam" id="PF01979"/>
    </source>
</evidence>
<dbReference type="SUPFAM" id="SSF51556">
    <property type="entry name" value="Metallo-dependent hydrolases"/>
    <property type="match status" value="1"/>
</dbReference>
<feature type="binding site" evidence="4">
    <location>
        <position position="284"/>
    </location>
    <ligand>
        <name>Zn(2+)</name>
        <dbReference type="ChEBI" id="CHEBI:29105"/>
        <label>1</label>
        <note>catalytic</note>
    </ligand>
</feature>
<feature type="binding site" evidence="4">
    <location>
        <position position="194"/>
    </location>
    <ligand>
        <name>Zn(2+)</name>
        <dbReference type="ChEBI" id="CHEBI:29105"/>
        <label>2</label>
        <note>catalytic</note>
    </ligand>
</feature>
<keyword evidence="1 6" id="KW-0378">Hydrolase</keyword>
<dbReference type="GO" id="GO:0008237">
    <property type="term" value="F:metallopeptidase activity"/>
    <property type="evidence" value="ECO:0007669"/>
    <property type="project" value="UniProtKB-KW"/>
</dbReference>
<comment type="similarity">
    <text evidence="1">Belongs to the peptidase M38 family.</text>
</comment>
<feature type="binding site" evidence="3">
    <location>
        <position position="162"/>
    </location>
    <ligand>
        <name>substrate</name>
    </ligand>
</feature>
<evidence type="ECO:0000256" key="4">
    <source>
        <dbReference type="PIRSR" id="PIRSR001238-3"/>
    </source>
</evidence>
<dbReference type="Gene3D" id="3.20.20.140">
    <property type="entry name" value="Metal-dependent hydrolases"/>
    <property type="match status" value="1"/>
</dbReference>
<evidence type="ECO:0000256" key="2">
    <source>
        <dbReference type="PIRSR" id="PIRSR001238-1"/>
    </source>
</evidence>
<dbReference type="Gene3D" id="2.30.40.10">
    <property type="entry name" value="Urease, subunit C, domain 1"/>
    <property type="match status" value="1"/>
</dbReference>
<dbReference type="InterPro" id="IPR011059">
    <property type="entry name" value="Metal-dep_hydrolase_composite"/>
</dbReference>
<evidence type="ECO:0000313" key="7">
    <source>
        <dbReference type="Proteomes" id="UP000322976"/>
    </source>
</evidence>
<accession>A0A5D8QA76</accession>
<dbReference type="NCBIfam" id="TIGR01975">
    <property type="entry name" value="isoAsp_dipep"/>
    <property type="match status" value="1"/>
</dbReference>
<comment type="caution">
    <text evidence="6">The sequence shown here is derived from an EMBL/GenBank/DDBJ whole genome shotgun (WGS) entry which is preliminary data.</text>
</comment>
<feature type="binding site" evidence="3">
    <location>
        <position position="98"/>
    </location>
    <ligand>
        <name>substrate</name>
    </ligand>
</feature>
<gene>
    <name evidence="6" type="ORF">FWJ32_09325</name>
</gene>
<evidence type="ECO:0000313" key="6">
    <source>
        <dbReference type="EMBL" id="TZE81372.1"/>
    </source>
</evidence>
<dbReference type="GO" id="GO:0016810">
    <property type="term" value="F:hydrolase activity, acting on carbon-nitrogen (but not peptide) bonds"/>
    <property type="evidence" value="ECO:0007669"/>
    <property type="project" value="InterPro"/>
</dbReference>
<comment type="subcellular location">
    <subcellularLocation>
        <location evidence="1">Cytoplasm</location>
    </subcellularLocation>
</comment>
<dbReference type="Pfam" id="PF01979">
    <property type="entry name" value="Amidohydro_1"/>
    <property type="match status" value="1"/>
</dbReference>
<reference evidence="6 7" key="1">
    <citation type="submission" date="2019-08" db="EMBL/GenBank/DDBJ databases">
        <title>Calorimonas adulescens gen. nov., sp. nov., an anaerobic thermophilic bacterium from Sakhalin hot spring.</title>
        <authorList>
            <person name="Khomyakova M.A."/>
            <person name="Merkel A.Y."/>
            <person name="Novikov A."/>
            <person name="Bonch-Osmolovskaya E.A."/>
            <person name="Slobodkin A.I."/>
        </authorList>
    </citation>
    <scope>NUCLEOTIDE SEQUENCE [LARGE SCALE GENOMIC DNA]</scope>
    <source>
        <strain evidence="6 7">A05MB</strain>
    </source>
</reference>
<name>A0A5D8QA76_9THEO</name>
<feature type="binding site" evidence="4">
    <location>
        <position position="223"/>
    </location>
    <ligand>
        <name>Zn(2+)</name>
        <dbReference type="ChEBI" id="CHEBI:29105"/>
        <label>2</label>
        <note>catalytic</note>
    </ligand>
</feature>
<feature type="domain" description="Amidohydrolase-related" evidence="5">
    <location>
        <begin position="52"/>
        <end position="373"/>
    </location>
</feature>
<dbReference type="RefSeq" id="WP_149545687.1">
    <property type="nucleotide sequence ID" value="NZ_VTPS01000014.1"/>
</dbReference>
<feature type="binding site" evidence="3">
    <location>
        <position position="288"/>
    </location>
    <ligand>
        <name>substrate</name>
    </ligand>
</feature>
<feature type="binding site" evidence="3">
    <location>
        <begin position="67"/>
        <end position="69"/>
    </location>
    <ligand>
        <name>substrate</name>
    </ligand>
</feature>
<dbReference type="PANTHER" id="PTHR11647:SF1">
    <property type="entry name" value="COLLAPSIN RESPONSE MEDIATOR PROTEIN"/>
    <property type="match status" value="1"/>
</dbReference>
<evidence type="ECO:0000256" key="1">
    <source>
        <dbReference type="PIRNR" id="PIRNR001238"/>
    </source>
</evidence>
<evidence type="ECO:0000256" key="3">
    <source>
        <dbReference type="PIRSR" id="PIRSR001238-2"/>
    </source>
</evidence>
<keyword evidence="1" id="KW-0645">Protease</keyword>
<feature type="binding site" evidence="4">
    <location>
        <position position="62"/>
    </location>
    <ligand>
        <name>Zn(2+)</name>
        <dbReference type="ChEBI" id="CHEBI:29105"/>
        <label>1</label>
        <note>catalytic</note>
    </ligand>
</feature>
<organism evidence="6 7">
    <name type="scientific">Calorimonas adulescens</name>
    <dbReference type="NCBI Taxonomy" id="2606906"/>
    <lineage>
        <taxon>Bacteria</taxon>
        <taxon>Bacillati</taxon>
        <taxon>Bacillota</taxon>
        <taxon>Clostridia</taxon>
        <taxon>Thermoanaerobacterales</taxon>
        <taxon>Thermoanaerobacteraceae</taxon>
        <taxon>Calorimonas</taxon>
    </lineage>
</organism>
<feature type="binding site" evidence="3">
    <location>
        <position position="226"/>
    </location>
    <ligand>
        <name>substrate</name>
    </ligand>
</feature>
<dbReference type="PIRSF" id="PIRSF001238">
    <property type="entry name" value="IadA"/>
    <property type="match status" value="1"/>
</dbReference>
<dbReference type="InterPro" id="IPR050378">
    <property type="entry name" value="Metallo-dep_Hydrolases_sf"/>
</dbReference>
<dbReference type="PANTHER" id="PTHR11647">
    <property type="entry name" value="HYDRANTOINASE/DIHYDROPYRIMIDINASE FAMILY MEMBER"/>
    <property type="match status" value="1"/>
</dbReference>
<dbReference type="GO" id="GO:0008798">
    <property type="term" value="F:beta-aspartyl-peptidase activity"/>
    <property type="evidence" value="ECO:0007669"/>
    <property type="project" value="InterPro"/>
</dbReference>
<keyword evidence="7" id="KW-1185">Reference proteome</keyword>
<dbReference type="AlphaFoldDB" id="A0A5D8QA76"/>
<sequence length="387" mass="41578">MFKLLKNAHVFAPEDLGIRDILIAGERIALVEKDINITGLEIEEYNLNGKTALPGFIDQHVHIIGGGGEAGYASRTPEIMLSDLTTSGITTVAGLLGTDGITRHMESLLAKARGLESEGLTSYIYTGCYQVPTCTITGSIRSDIILIDKVIGAGEIAISDHRSSQPTIEELKRIAAEARVGGMLSGKAGIVHLHVGSGERALSMLFEIVEDTEIPVTQFVPTHMNRSRTLLECGIGWGRIGGYIDITSGVSPKTDADGSVKPSEAVRTYLENGIPLENITMSSDGNGSMPLFNEKREVKGLMVADCHTLYEEFICMVRDGMNMSEAVSIITANVAKRLRVYPEKGSISAGSDADIVVLDDSMGIEMVFARGRLMVENGQAVVKGTFE</sequence>
<dbReference type="GO" id="GO:0046872">
    <property type="term" value="F:metal ion binding"/>
    <property type="evidence" value="ECO:0007669"/>
    <property type="project" value="UniProtKB-KW"/>
</dbReference>
<keyword evidence="1 4" id="KW-0479">Metal-binding</keyword>
<dbReference type="GO" id="GO:0005737">
    <property type="term" value="C:cytoplasm"/>
    <property type="evidence" value="ECO:0007669"/>
    <property type="project" value="UniProtKB-SubCell"/>
</dbReference>
<dbReference type="EMBL" id="VTPS01000014">
    <property type="protein sequence ID" value="TZE81372.1"/>
    <property type="molecule type" value="Genomic_DNA"/>
</dbReference>
<keyword evidence="1" id="KW-0482">Metalloprotease</keyword>
<dbReference type="EC" id="3.4.19.-" evidence="1"/>
<comment type="PTM">
    <text evidence="1">Carboxylation allows a single lysine to coordinate two zinc ions.</text>
</comment>
<comment type="cofactor">
    <cofactor evidence="1 4">
        <name>Zn(2+)</name>
        <dbReference type="ChEBI" id="CHEBI:29105"/>
    </cofactor>
    <text evidence="1 4">Binds 2 Zn(2+) ions per subunit.</text>
</comment>
<feature type="binding site" evidence="3">
    <location>
        <position position="129"/>
    </location>
    <ligand>
        <name>substrate</name>
    </ligand>
</feature>
<protein>
    <recommendedName>
        <fullName evidence="1">Isoaspartyl dipeptidase</fullName>
        <ecNumber evidence="1">3.4.19.-</ecNumber>
    </recommendedName>
</protein>
<dbReference type="InterPro" id="IPR006680">
    <property type="entry name" value="Amidohydro-rel"/>
</dbReference>
<comment type="function">
    <text evidence="1">Catalyzes the hydrolytic cleavage of a subset of L-isoaspartyl (L-beta-aspartyl) dipeptides. Used to degrade proteins damaged by L-isoaspartyl residues formation.</text>
</comment>
<keyword evidence="1 4" id="KW-0862">Zinc</keyword>
<feature type="binding site" evidence="4">
    <location>
        <position position="60"/>
    </location>
    <ligand>
        <name>Zn(2+)</name>
        <dbReference type="ChEBI" id="CHEBI:29105"/>
        <label>1</label>
        <note>catalytic</note>
    </ligand>
</feature>
<dbReference type="InterPro" id="IPR032466">
    <property type="entry name" value="Metal_Hydrolase"/>
</dbReference>
<dbReference type="SUPFAM" id="SSF51338">
    <property type="entry name" value="Composite domain of metallo-dependent hydrolases"/>
    <property type="match status" value="1"/>
</dbReference>
<dbReference type="GO" id="GO:0006508">
    <property type="term" value="P:proteolysis"/>
    <property type="evidence" value="ECO:0007669"/>
    <property type="project" value="UniProtKB-KW"/>
</dbReference>
<feature type="active site" description="Proton acceptor" evidence="2">
    <location>
        <position position="284"/>
    </location>
</feature>
<dbReference type="Proteomes" id="UP000322976">
    <property type="component" value="Unassembled WGS sequence"/>
</dbReference>
<dbReference type="InterPro" id="IPR010229">
    <property type="entry name" value="Pept_M38_dipep"/>
</dbReference>